<dbReference type="EMBL" id="JAJVKT010000007">
    <property type="protein sequence ID" value="MCE7508475.1"/>
    <property type="molecule type" value="Genomic_DNA"/>
</dbReference>
<evidence type="ECO:0000313" key="1">
    <source>
        <dbReference type="EMBL" id="MCE7508475.1"/>
    </source>
</evidence>
<proteinExistence type="predicted"/>
<name>A0A9Q3W0L1_9GAMM</name>
<protein>
    <submittedName>
        <fullName evidence="1">Uncharacterized protein</fullName>
    </submittedName>
</protein>
<reference evidence="1" key="1">
    <citation type="submission" date="2022-01" db="EMBL/GenBank/DDBJ databases">
        <authorList>
            <person name="Karlyshev A.V."/>
            <person name="Jaspars M."/>
        </authorList>
    </citation>
    <scope>NUCLEOTIDE SEQUENCE</scope>
    <source>
        <strain evidence="1">AGSA3-2</strain>
    </source>
</reference>
<dbReference type="Proteomes" id="UP001107961">
    <property type="component" value="Unassembled WGS sequence"/>
</dbReference>
<dbReference type="KEGG" id="axe:P40_12565"/>
<comment type="caution">
    <text evidence="1">The sequence shown here is derived from an EMBL/GenBank/DDBJ whole genome shotgun (WGS) entry which is preliminary data.</text>
</comment>
<dbReference type="RefSeq" id="WP_014994944.1">
    <property type="nucleotide sequence ID" value="NZ_CBDDTQ010000005.1"/>
</dbReference>
<evidence type="ECO:0000313" key="2">
    <source>
        <dbReference type="Proteomes" id="UP001107961"/>
    </source>
</evidence>
<gene>
    <name evidence="1" type="ORF">LZG35_07475</name>
</gene>
<keyword evidence="2" id="KW-1185">Reference proteome</keyword>
<organism evidence="1 2">
    <name type="scientific">Alloalcanivorax xenomutans</name>
    <dbReference type="NCBI Taxonomy" id="1094342"/>
    <lineage>
        <taxon>Bacteria</taxon>
        <taxon>Pseudomonadati</taxon>
        <taxon>Pseudomonadota</taxon>
        <taxon>Gammaproteobacteria</taxon>
        <taxon>Oceanospirillales</taxon>
        <taxon>Alcanivoracaceae</taxon>
        <taxon>Alloalcanivorax</taxon>
    </lineage>
</organism>
<dbReference type="GeneID" id="94687127"/>
<sequence length="80" mass="8977">MMMIQLNPAIPLNTPRGEGLAHVLIDYGPEHELYWTVFLSETGDVYTFSNGEVRASKNVKLGRLKPERPKTNGHAQNLIT</sequence>
<accession>A0A9Q3W0L1</accession>
<dbReference type="AlphaFoldDB" id="A0A9Q3W0L1"/>